<feature type="transmembrane region" description="Helical" evidence="6">
    <location>
        <begin position="41"/>
        <end position="64"/>
    </location>
</feature>
<dbReference type="EMBL" id="CP031337">
    <property type="protein sequence ID" value="AXK38332.1"/>
    <property type="molecule type" value="Genomic_DNA"/>
</dbReference>
<dbReference type="PANTHER" id="PTHR30086:SF20">
    <property type="entry name" value="ARGININE EXPORTER PROTEIN ARGO-RELATED"/>
    <property type="match status" value="1"/>
</dbReference>
<dbReference type="PANTHER" id="PTHR30086">
    <property type="entry name" value="ARGININE EXPORTER PROTEIN ARGO"/>
    <property type="match status" value="1"/>
</dbReference>
<keyword evidence="5 6" id="KW-0472">Membrane</keyword>
<evidence type="ECO:0000256" key="1">
    <source>
        <dbReference type="ARBA" id="ARBA00004651"/>
    </source>
</evidence>
<evidence type="ECO:0000256" key="2">
    <source>
        <dbReference type="ARBA" id="ARBA00022475"/>
    </source>
</evidence>
<evidence type="ECO:0000256" key="3">
    <source>
        <dbReference type="ARBA" id="ARBA00022692"/>
    </source>
</evidence>
<feature type="transmembrane region" description="Helical" evidence="6">
    <location>
        <begin position="123"/>
        <end position="140"/>
    </location>
</feature>
<sequence>MDGIQHFGAFVAASVMLNLIPGPDTLFILGQSVSRGRRAGLLSALGIGAGALSHTFLATAGLSAVLATSALAFEVVKIVGALYLVWLGIQSLRAGRSRLAEPGLAPVLSGVALFRQAWLTNLLNPKVALFFLAFLPQFVAPGAGGLPFLLLGLTFVATGTLWCLVIALAASKFGAWLRGSGGVGAWLDRACGALFIGLGAQLLLSRSSAA</sequence>
<keyword evidence="3 6" id="KW-0812">Transmembrane</keyword>
<feature type="transmembrane region" description="Helical" evidence="6">
    <location>
        <begin position="70"/>
        <end position="89"/>
    </location>
</feature>
<dbReference type="GO" id="GO:0015171">
    <property type="term" value="F:amino acid transmembrane transporter activity"/>
    <property type="evidence" value="ECO:0007669"/>
    <property type="project" value="TreeGrafter"/>
</dbReference>
<reference evidence="7 8" key="1">
    <citation type="submission" date="2018-07" db="EMBL/GenBank/DDBJ databases">
        <title>Crenobacter cavernae sp. nov., isolated from a karst cave.</title>
        <authorList>
            <person name="Zhu H."/>
        </authorList>
    </citation>
    <scope>NUCLEOTIDE SEQUENCE [LARGE SCALE GENOMIC DNA]</scope>
    <source>
        <strain evidence="7 8">K1W11S-77</strain>
    </source>
</reference>
<dbReference type="Pfam" id="PF01810">
    <property type="entry name" value="LysE"/>
    <property type="match status" value="1"/>
</dbReference>
<dbReference type="Proteomes" id="UP000254537">
    <property type="component" value="Chromosome"/>
</dbReference>
<accession>A0A345Y330</accession>
<evidence type="ECO:0000313" key="8">
    <source>
        <dbReference type="Proteomes" id="UP000254537"/>
    </source>
</evidence>
<dbReference type="OrthoDB" id="9804822at2"/>
<name>A0A345Y330_9NEIS</name>
<dbReference type="AlphaFoldDB" id="A0A345Y330"/>
<evidence type="ECO:0000313" key="7">
    <source>
        <dbReference type="EMBL" id="AXK38332.1"/>
    </source>
</evidence>
<feature type="transmembrane region" description="Helical" evidence="6">
    <location>
        <begin position="146"/>
        <end position="170"/>
    </location>
</feature>
<protein>
    <submittedName>
        <fullName evidence="7">LysE family translocator</fullName>
    </submittedName>
</protein>
<dbReference type="PIRSF" id="PIRSF006324">
    <property type="entry name" value="LeuE"/>
    <property type="match status" value="1"/>
</dbReference>
<keyword evidence="2" id="KW-1003">Cell membrane</keyword>
<organism evidence="7 8">
    <name type="scientific">Crenobacter cavernae</name>
    <dbReference type="NCBI Taxonomy" id="2290923"/>
    <lineage>
        <taxon>Bacteria</taxon>
        <taxon>Pseudomonadati</taxon>
        <taxon>Pseudomonadota</taxon>
        <taxon>Betaproteobacteria</taxon>
        <taxon>Neisseriales</taxon>
        <taxon>Neisseriaceae</taxon>
        <taxon>Crenobacter</taxon>
    </lineage>
</organism>
<dbReference type="KEGG" id="ccah:DWG20_02170"/>
<evidence type="ECO:0000256" key="6">
    <source>
        <dbReference type="SAM" id="Phobius"/>
    </source>
</evidence>
<dbReference type="InterPro" id="IPR001123">
    <property type="entry name" value="LeuE-type"/>
</dbReference>
<dbReference type="GO" id="GO:0005886">
    <property type="term" value="C:plasma membrane"/>
    <property type="evidence" value="ECO:0007669"/>
    <property type="project" value="UniProtKB-SubCell"/>
</dbReference>
<proteinExistence type="predicted"/>
<keyword evidence="4 6" id="KW-1133">Transmembrane helix</keyword>
<gene>
    <name evidence="7" type="ORF">DWG20_02170</name>
</gene>
<comment type="subcellular location">
    <subcellularLocation>
        <location evidence="1">Cell membrane</location>
        <topology evidence="1">Multi-pass membrane protein</topology>
    </subcellularLocation>
</comment>
<dbReference type="RefSeq" id="WP_115432214.1">
    <property type="nucleotide sequence ID" value="NZ_CP031337.1"/>
</dbReference>
<evidence type="ECO:0000256" key="4">
    <source>
        <dbReference type="ARBA" id="ARBA00022989"/>
    </source>
</evidence>
<feature type="transmembrane region" description="Helical" evidence="6">
    <location>
        <begin position="6"/>
        <end position="29"/>
    </location>
</feature>
<evidence type="ECO:0000256" key="5">
    <source>
        <dbReference type="ARBA" id="ARBA00023136"/>
    </source>
</evidence>